<proteinExistence type="predicted"/>
<keyword evidence="2" id="KW-0812">Transmembrane</keyword>
<reference evidence="5" key="1">
    <citation type="submission" date="2021-12" db="EMBL/GenBank/DDBJ databases">
        <authorList>
            <person name="King R."/>
        </authorList>
    </citation>
    <scope>NUCLEOTIDE SEQUENCE</scope>
</reference>
<feature type="transmembrane region" description="Helical" evidence="2">
    <location>
        <begin position="491"/>
        <end position="515"/>
    </location>
</feature>
<feature type="transmembrane region" description="Helical" evidence="2">
    <location>
        <begin position="261"/>
        <end position="280"/>
    </location>
</feature>
<feature type="domain" description="Nose resistant-to-fluoxetine protein N-terminal" evidence="4">
    <location>
        <begin position="98"/>
        <end position="238"/>
    </location>
</feature>
<dbReference type="InterPro" id="IPR006621">
    <property type="entry name" value="Nose-resist-to-fluoxetine_N"/>
</dbReference>
<evidence type="ECO:0000313" key="5">
    <source>
        <dbReference type="EMBL" id="CAH0560293.1"/>
    </source>
</evidence>
<gene>
    <name evidence="5" type="ORF">MELIAE_LOCUS10061</name>
</gene>
<dbReference type="SMART" id="SM00703">
    <property type="entry name" value="NRF"/>
    <property type="match status" value="1"/>
</dbReference>
<evidence type="ECO:0000256" key="3">
    <source>
        <dbReference type="SAM" id="SignalP"/>
    </source>
</evidence>
<feature type="transmembrane region" description="Helical" evidence="2">
    <location>
        <begin position="401"/>
        <end position="420"/>
    </location>
</feature>
<dbReference type="PANTHER" id="PTHR11161">
    <property type="entry name" value="O-ACYLTRANSFERASE"/>
    <property type="match status" value="1"/>
</dbReference>
<feature type="transmembrane region" description="Helical" evidence="2">
    <location>
        <begin position="535"/>
        <end position="561"/>
    </location>
</feature>
<organism evidence="5 6">
    <name type="scientific">Brassicogethes aeneus</name>
    <name type="common">Rape pollen beetle</name>
    <name type="synonym">Meligethes aeneus</name>
    <dbReference type="NCBI Taxonomy" id="1431903"/>
    <lineage>
        <taxon>Eukaryota</taxon>
        <taxon>Metazoa</taxon>
        <taxon>Ecdysozoa</taxon>
        <taxon>Arthropoda</taxon>
        <taxon>Hexapoda</taxon>
        <taxon>Insecta</taxon>
        <taxon>Pterygota</taxon>
        <taxon>Neoptera</taxon>
        <taxon>Endopterygota</taxon>
        <taxon>Coleoptera</taxon>
        <taxon>Polyphaga</taxon>
        <taxon>Cucujiformia</taxon>
        <taxon>Nitidulidae</taxon>
        <taxon>Meligethinae</taxon>
        <taxon>Brassicogethes</taxon>
    </lineage>
</organism>
<keyword evidence="2" id="KW-1133">Transmembrane helix</keyword>
<dbReference type="Proteomes" id="UP001154078">
    <property type="component" value="Chromosome 7"/>
</dbReference>
<dbReference type="EMBL" id="OV121138">
    <property type="protein sequence ID" value="CAH0560293.1"/>
    <property type="molecule type" value="Genomic_DNA"/>
</dbReference>
<dbReference type="PANTHER" id="PTHR11161:SF0">
    <property type="entry name" value="O-ACYLTRANSFERASE LIKE PROTEIN"/>
    <property type="match status" value="1"/>
</dbReference>
<keyword evidence="6" id="KW-1185">Reference proteome</keyword>
<dbReference type="Pfam" id="PF20146">
    <property type="entry name" value="NRF"/>
    <property type="match status" value="1"/>
</dbReference>
<accession>A0A9P0BCR7</accession>
<protein>
    <recommendedName>
        <fullName evidence="4">Nose resistant-to-fluoxetine protein N-terminal domain-containing protein</fullName>
    </recommendedName>
</protein>
<sequence>MGKSAALFLSCFVFYNVLSITKQNVEQLESNEVYNKDVNTGEPPVIEMEKVDKEENKNNPAKGKKNTDNPRKPVKLTMKQGLLMNQVLSTYVMSGIKNKKCKKHMDEYKIGLRAFEPWALKMFDSSSKIQAGILYGNLMDYGAFDQCLKIYHYQDGNGSIYGKFCTIHIQPDENLLKIISGFNNISDARFERAKKTVMEGNHLTWSVCVPHSCQADDILPHFNKTIVALTEGINLKVSLNDYQCTSALKKVMVENWEYGPLLYVFSIILAVIIATLLDIFGKKKRQRQHWFVNSFSACANFARLVEKNSRPCELGCLHGIRFLSITYVVYNHRYMARMIYPTVNSFYLLEWSSKYASMIILGGSVCVDTFLLVSGLLLSYNFFDYVTKHGKINWFAFYLQRYFRITIPLSVAVIWNAIAIRHFGSGPLWQQALAMEANNCREFWWIRILESQVIRKHYLVPHTRSSTYIMGLGLGYVLFRMRDKQIKLNEYTVFMGWLIGSLFLLLPVFGTHVFNDETHPYNRLESSLFLSCSRSGWALGVAWIIFSCVYGYGGNFISLILF</sequence>
<dbReference type="OrthoDB" id="118951at2759"/>
<feature type="transmembrane region" description="Helical" evidence="2">
    <location>
        <begin position="459"/>
        <end position="479"/>
    </location>
</feature>
<feature type="transmembrane region" description="Helical" evidence="2">
    <location>
        <begin position="312"/>
        <end position="330"/>
    </location>
</feature>
<evidence type="ECO:0000259" key="4">
    <source>
        <dbReference type="SMART" id="SM00703"/>
    </source>
</evidence>
<evidence type="ECO:0000256" key="1">
    <source>
        <dbReference type="SAM" id="MobiDB-lite"/>
    </source>
</evidence>
<feature type="signal peptide" evidence="3">
    <location>
        <begin position="1"/>
        <end position="19"/>
    </location>
</feature>
<evidence type="ECO:0000313" key="6">
    <source>
        <dbReference type="Proteomes" id="UP001154078"/>
    </source>
</evidence>
<feature type="region of interest" description="Disordered" evidence="1">
    <location>
        <begin position="48"/>
        <end position="72"/>
    </location>
</feature>
<name>A0A9P0BCR7_BRAAE</name>
<feature type="compositionally biased region" description="Basic and acidic residues" evidence="1">
    <location>
        <begin position="48"/>
        <end position="57"/>
    </location>
</feature>
<keyword evidence="3" id="KW-0732">Signal</keyword>
<keyword evidence="2" id="KW-0472">Membrane</keyword>
<dbReference type="AlphaFoldDB" id="A0A9P0BCR7"/>
<dbReference type="InterPro" id="IPR052728">
    <property type="entry name" value="O2_lipid_transport_reg"/>
</dbReference>
<evidence type="ECO:0000256" key="2">
    <source>
        <dbReference type="SAM" id="Phobius"/>
    </source>
</evidence>
<feature type="chain" id="PRO_5040158588" description="Nose resistant-to-fluoxetine protein N-terminal domain-containing protein" evidence="3">
    <location>
        <begin position="20"/>
        <end position="562"/>
    </location>
</feature>
<feature type="transmembrane region" description="Helical" evidence="2">
    <location>
        <begin position="355"/>
        <end position="380"/>
    </location>
</feature>